<dbReference type="GO" id="GO:0008270">
    <property type="term" value="F:zinc ion binding"/>
    <property type="evidence" value="ECO:0007669"/>
    <property type="project" value="InterPro"/>
</dbReference>
<dbReference type="GO" id="GO:0047974">
    <property type="term" value="F:guanosine deaminase activity"/>
    <property type="evidence" value="ECO:0007669"/>
    <property type="project" value="TreeGrafter"/>
</dbReference>
<evidence type="ECO:0000313" key="5">
    <source>
        <dbReference type="Proteomes" id="UP000198658"/>
    </source>
</evidence>
<dbReference type="PANTHER" id="PTHR11079">
    <property type="entry name" value="CYTOSINE DEAMINASE FAMILY MEMBER"/>
    <property type="match status" value="1"/>
</dbReference>
<dbReference type="EMBL" id="FNQO01000001">
    <property type="protein sequence ID" value="SDZ75520.1"/>
    <property type="molecule type" value="Genomic_DNA"/>
</dbReference>
<dbReference type="GO" id="GO:0006152">
    <property type="term" value="P:purine nucleoside catabolic process"/>
    <property type="evidence" value="ECO:0007669"/>
    <property type="project" value="TreeGrafter"/>
</dbReference>
<dbReference type="SUPFAM" id="SSF53927">
    <property type="entry name" value="Cytidine deaminase-like"/>
    <property type="match status" value="1"/>
</dbReference>
<evidence type="ECO:0000256" key="1">
    <source>
        <dbReference type="ARBA" id="ARBA00022723"/>
    </source>
</evidence>
<sequence>MSHTADQDPQAAQHRKFLARALELARDNVVHEGGRPFGAVLVRDGEIIAEGVNTIHINGDLTGHAELEAMRRATIEAGEPRLDGCTIYASGHPCPMCLSAMYLAGVSAVYYACSQEDGEPYGLSSADIYRELTLPAPQRQLQMEYLPLAEGPALYRDWQARKDRE</sequence>
<dbReference type="Gene3D" id="3.40.140.10">
    <property type="entry name" value="Cytidine Deaminase, domain 2"/>
    <property type="match status" value="1"/>
</dbReference>
<dbReference type="AlphaFoldDB" id="A0A1H3VL73"/>
<reference evidence="5" key="1">
    <citation type="submission" date="2016-10" db="EMBL/GenBank/DDBJ databases">
        <authorList>
            <person name="Varghese N."/>
            <person name="Submissions S."/>
        </authorList>
    </citation>
    <scope>NUCLEOTIDE SEQUENCE [LARGE SCALE GENOMIC DNA]</scope>
    <source>
        <strain evidence="5">CGMCC 1.10657</strain>
    </source>
</reference>
<gene>
    <name evidence="4" type="ORF">SAMN05216562_0048</name>
</gene>
<accession>A0A1H3VL73</accession>
<dbReference type="OrthoDB" id="9802676at2"/>
<dbReference type="PROSITE" id="PS51747">
    <property type="entry name" value="CYT_DCMP_DEAMINASES_2"/>
    <property type="match status" value="1"/>
</dbReference>
<dbReference type="PANTHER" id="PTHR11079:SF161">
    <property type="entry name" value="CMP_DCMP-TYPE DEAMINASE DOMAIN-CONTAINING PROTEIN"/>
    <property type="match status" value="1"/>
</dbReference>
<proteinExistence type="predicted"/>
<dbReference type="STRING" id="658218.SAMN05216562_0048"/>
<name>A0A1H3VL73_9GAMM</name>
<dbReference type="CDD" id="cd01285">
    <property type="entry name" value="nucleoside_deaminase"/>
    <property type="match status" value="1"/>
</dbReference>
<dbReference type="RefSeq" id="WP_091383800.1">
    <property type="nucleotide sequence ID" value="NZ_FNQO01000001.1"/>
</dbReference>
<dbReference type="Proteomes" id="UP000198658">
    <property type="component" value="Unassembled WGS sequence"/>
</dbReference>
<evidence type="ECO:0000256" key="2">
    <source>
        <dbReference type="ARBA" id="ARBA00022833"/>
    </source>
</evidence>
<protein>
    <submittedName>
        <fullName evidence="4">tRNA(Arg) A34 adenosine deaminase TadA</fullName>
    </submittedName>
</protein>
<evidence type="ECO:0000313" key="4">
    <source>
        <dbReference type="EMBL" id="SDZ75520.1"/>
    </source>
</evidence>
<keyword evidence="1" id="KW-0479">Metal-binding</keyword>
<keyword evidence="2" id="KW-0862">Zinc</keyword>
<dbReference type="PROSITE" id="PS00903">
    <property type="entry name" value="CYT_DCMP_DEAMINASES_1"/>
    <property type="match status" value="1"/>
</dbReference>
<feature type="domain" description="CMP/dCMP-type deaminase" evidence="3">
    <location>
        <begin position="12"/>
        <end position="136"/>
    </location>
</feature>
<dbReference type="InterPro" id="IPR016192">
    <property type="entry name" value="APOBEC/CMP_deaminase_Zn-bd"/>
</dbReference>
<dbReference type="Pfam" id="PF00383">
    <property type="entry name" value="dCMP_cyt_deam_1"/>
    <property type="match status" value="1"/>
</dbReference>
<keyword evidence="5" id="KW-1185">Reference proteome</keyword>
<evidence type="ECO:0000259" key="3">
    <source>
        <dbReference type="PROSITE" id="PS51747"/>
    </source>
</evidence>
<organism evidence="4 5">
    <name type="scientific">Microbulbifer marinus</name>
    <dbReference type="NCBI Taxonomy" id="658218"/>
    <lineage>
        <taxon>Bacteria</taxon>
        <taxon>Pseudomonadati</taxon>
        <taxon>Pseudomonadota</taxon>
        <taxon>Gammaproteobacteria</taxon>
        <taxon>Cellvibrionales</taxon>
        <taxon>Microbulbiferaceae</taxon>
        <taxon>Microbulbifer</taxon>
    </lineage>
</organism>
<dbReference type="InterPro" id="IPR002125">
    <property type="entry name" value="CMP_dCMP_dom"/>
</dbReference>
<dbReference type="InterPro" id="IPR016193">
    <property type="entry name" value="Cytidine_deaminase-like"/>
</dbReference>